<dbReference type="AlphaFoldDB" id="E9FZL4"/>
<sequence length="101" mass="12020">MPANTSKAKMEREIRRQRLIKWTQEMEAKKIKQHEARKSRLESRENRRSERPKSCEIVEEEEDEQTPKHLMETSNENVSVKRVKTDVIPVSQNSDENILKC</sequence>
<name>E9FZL4_DAPPU</name>
<dbReference type="Proteomes" id="UP000000305">
    <property type="component" value="Unassembled WGS sequence"/>
</dbReference>
<organism evidence="2 3">
    <name type="scientific">Daphnia pulex</name>
    <name type="common">Water flea</name>
    <dbReference type="NCBI Taxonomy" id="6669"/>
    <lineage>
        <taxon>Eukaryota</taxon>
        <taxon>Metazoa</taxon>
        <taxon>Ecdysozoa</taxon>
        <taxon>Arthropoda</taxon>
        <taxon>Crustacea</taxon>
        <taxon>Branchiopoda</taxon>
        <taxon>Diplostraca</taxon>
        <taxon>Cladocera</taxon>
        <taxon>Anomopoda</taxon>
        <taxon>Daphniidae</taxon>
        <taxon>Daphnia</taxon>
    </lineage>
</organism>
<dbReference type="KEGG" id="dpx:DAPPUDRAFT_312600"/>
<dbReference type="InParanoid" id="E9FZL4"/>
<reference evidence="2 3" key="1">
    <citation type="journal article" date="2011" name="Science">
        <title>The ecoresponsive genome of Daphnia pulex.</title>
        <authorList>
            <person name="Colbourne J.K."/>
            <person name="Pfrender M.E."/>
            <person name="Gilbert D."/>
            <person name="Thomas W.K."/>
            <person name="Tucker A."/>
            <person name="Oakley T.H."/>
            <person name="Tokishita S."/>
            <person name="Aerts A."/>
            <person name="Arnold G.J."/>
            <person name="Basu M.K."/>
            <person name="Bauer D.J."/>
            <person name="Caceres C.E."/>
            <person name="Carmel L."/>
            <person name="Casola C."/>
            <person name="Choi J.H."/>
            <person name="Detter J.C."/>
            <person name="Dong Q."/>
            <person name="Dusheyko S."/>
            <person name="Eads B.D."/>
            <person name="Frohlich T."/>
            <person name="Geiler-Samerotte K.A."/>
            <person name="Gerlach D."/>
            <person name="Hatcher P."/>
            <person name="Jogdeo S."/>
            <person name="Krijgsveld J."/>
            <person name="Kriventseva E.V."/>
            <person name="Kultz D."/>
            <person name="Laforsch C."/>
            <person name="Lindquist E."/>
            <person name="Lopez J."/>
            <person name="Manak J.R."/>
            <person name="Muller J."/>
            <person name="Pangilinan J."/>
            <person name="Patwardhan R.P."/>
            <person name="Pitluck S."/>
            <person name="Pritham E.J."/>
            <person name="Rechtsteiner A."/>
            <person name="Rho M."/>
            <person name="Rogozin I.B."/>
            <person name="Sakarya O."/>
            <person name="Salamov A."/>
            <person name="Schaack S."/>
            <person name="Shapiro H."/>
            <person name="Shiga Y."/>
            <person name="Skalitzky C."/>
            <person name="Smith Z."/>
            <person name="Souvorov A."/>
            <person name="Sung W."/>
            <person name="Tang Z."/>
            <person name="Tsuchiya D."/>
            <person name="Tu H."/>
            <person name="Vos H."/>
            <person name="Wang M."/>
            <person name="Wolf Y.I."/>
            <person name="Yamagata H."/>
            <person name="Yamada T."/>
            <person name="Ye Y."/>
            <person name="Shaw J.R."/>
            <person name="Andrews J."/>
            <person name="Crease T.J."/>
            <person name="Tang H."/>
            <person name="Lucas S.M."/>
            <person name="Robertson H.M."/>
            <person name="Bork P."/>
            <person name="Koonin E.V."/>
            <person name="Zdobnov E.M."/>
            <person name="Grigoriev I.V."/>
            <person name="Lynch M."/>
            <person name="Boore J.L."/>
        </authorList>
    </citation>
    <scope>NUCLEOTIDE SEQUENCE [LARGE SCALE GENOMIC DNA]</scope>
</reference>
<dbReference type="HOGENOM" id="CLU_2294464_0_0_1"/>
<evidence type="ECO:0000313" key="3">
    <source>
        <dbReference type="Proteomes" id="UP000000305"/>
    </source>
</evidence>
<proteinExistence type="predicted"/>
<dbReference type="EMBL" id="GL732528">
    <property type="protein sequence ID" value="EFX87247.1"/>
    <property type="molecule type" value="Genomic_DNA"/>
</dbReference>
<evidence type="ECO:0000256" key="1">
    <source>
        <dbReference type="SAM" id="MobiDB-lite"/>
    </source>
</evidence>
<feature type="region of interest" description="Disordered" evidence="1">
    <location>
        <begin position="25"/>
        <end position="77"/>
    </location>
</feature>
<feature type="compositionally biased region" description="Basic and acidic residues" evidence="1">
    <location>
        <begin position="25"/>
        <end position="56"/>
    </location>
</feature>
<keyword evidence="3" id="KW-1185">Reference proteome</keyword>
<evidence type="ECO:0000313" key="2">
    <source>
        <dbReference type="EMBL" id="EFX87247.1"/>
    </source>
</evidence>
<accession>E9FZL4</accession>
<gene>
    <name evidence="2" type="ORF">DAPPUDRAFT_312600</name>
</gene>
<evidence type="ECO:0008006" key="4">
    <source>
        <dbReference type="Google" id="ProtNLM"/>
    </source>
</evidence>
<protein>
    <recommendedName>
        <fullName evidence="4">IBB domain-containing protein</fullName>
    </recommendedName>
</protein>